<keyword evidence="3 6" id="KW-0812">Transmembrane</keyword>
<reference evidence="7" key="2">
    <citation type="submission" date="2025-05" db="UniProtKB">
        <authorList>
            <consortium name="EnsemblMetazoa"/>
        </authorList>
    </citation>
    <scope>IDENTIFICATION</scope>
    <source>
        <strain evidence="7">Foshan</strain>
    </source>
</reference>
<keyword evidence="8" id="KW-1185">Reference proteome</keyword>
<evidence type="ECO:0000256" key="5">
    <source>
        <dbReference type="ARBA" id="ARBA00023136"/>
    </source>
</evidence>
<keyword evidence="2" id="KW-0813">Transport</keyword>
<evidence type="ECO:0000256" key="6">
    <source>
        <dbReference type="SAM" id="Phobius"/>
    </source>
</evidence>
<reference evidence="8" key="1">
    <citation type="journal article" date="2015" name="Proc. Natl. Acad. Sci. U.S.A.">
        <title>Genome sequence of the Asian Tiger mosquito, Aedes albopictus, reveals insights into its biology, genetics, and evolution.</title>
        <authorList>
            <person name="Chen X.G."/>
            <person name="Jiang X."/>
            <person name="Gu J."/>
            <person name="Xu M."/>
            <person name="Wu Y."/>
            <person name="Deng Y."/>
            <person name="Zhang C."/>
            <person name="Bonizzoni M."/>
            <person name="Dermauw W."/>
            <person name="Vontas J."/>
            <person name="Armbruster P."/>
            <person name="Huang X."/>
            <person name="Yang Y."/>
            <person name="Zhang H."/>
            <person name="He W."/>
            <person name="Peng H."/>
            <person name="Liu Y."/>
            <person name="Wu K."/>
            <person name="Chen J."/>
            <person name="Lirakis M."/>
            <person name="Topalis P."/>
            <person name="Van Leeuwen T."/>
            <person name="Hall A.B."/>
            <person name="Jiang X."/>
            <person name="Thorpe C."/>
            <person name="Mueller R.L."/>
            <person name="Sun C."/>
            <person name="Waterhouse R.M."/>
            <person name="Yan G."/>
            <person name="Tu Z.J."/>
            <person name="Fang X."/>
            <person name="James A.A."/>
        </authorList>
    </citation>
    <scope>NUCLEOTIDE SEQUENCE [LARGE SCALE GENOMIC DNA]</scope>
    <source>
        <strain evidence="8">Foshan</strain>
    </source>
</reference>
<dbReference type="EnsemblMetazoa" id="AALFPA23_009445.R12984">
    <property type="protein sequence ID" value="AALFPA23_009445.P12984"/>
    <property type="gene ID" value="AALFPA23_009445"/>
</dbReference>
<protein>
    <recommendedName>
        <fullName evidence="9">Major facilitator superfamily (MFS) profile domain-containing protein</fullName>
    </recommendedName>
</protein>
<evidence type="ECO:0000256" key="1">
    <source>
        <dbReference type="ARBA" id="ARBA00004127"/>
    </source>
</evidence>
<feature type="transmembrane region" description="Helical" evidence="6">
    <location>
        <begin position="104"/>
        <end position="120"/>
    </location>
</feature>
<dbReference type="GeneID" id="109621448"/>
<evidence type="ECO:0000313" key="7">
    <source>
        <dbReference type="EnsemblMetazoa" id="AALFPA23_009445.P12984"/>
    </source>
</evidence>
<accession>A0ABM1YID8</accession>
<dbReference type="InterPro" id="IPR036259">
    <property type="entry name" value="MFS_trans_sf"/>
</dbReference>
<dbReference type="RefSeq" id="XP_019931028.3">
    <property type="nucleotide sequence ID" value="XM_020075469.3"/>
</dbReference>
<evidence type="ECO:0000256" key="3">
    <source>
        <dbReference type="ARBA" id="ARBA00022692"/>
    </source>
</evidence>
<sequence>MDVVTKFFSLKQSEADRALGLETASEYRERWISIRVMYYTGFLVYVAFGIITTSAWPYLRSLDPDAEKAFLTYVFAIQSVVQLVFSPIFGWWNNKLPSVRKPMLFFLVAYVAGQILYALIEEIDAYEKYMLLISRGLFGIASVSCTIYRAYMSSATTVAERTKAMSFLSLAQTCGLLAGSAVHPLFSLLGEDGFSFIGLFRVNMYTAVGWFCAVLGCVNLILMMPFVFKDQHIALKEAMNGQDVTATKDVWKSMELKYLPITLMVAAFALLMFVYSAIQTLLSPIALDQFGWSNEDSLFYLGILMTVGALISCILFLLLDPMCKRFTESNVLVYGAMFALFVSQLLLIPFGSDPITSVANEGNFTDGNSTITTIPGCPATQEWCQWIPPIGKVQFTISYTLLCVSFSIGTTLSQAVFSKLLGPRPQGTWMALLTCAGSAARILGPGSVTIYVLFGTYWTFGAGTILAGLVFLWMWFYRDSLQPAKPAVTAELAEELKVLNSTKLRQ</sequence>
<feature type="transmembrane region" description="Helical" evidence="6">
    <location>
        <begin position="132"/>
        <end position="152"/>
    </location>
</feature>
<feature type="transmembrane region" description="Helical" evidence="6">
    <location>
        <begin position="258"/>
        <end position="278"/>
    </location>
</feature>
<feature type="transmembrane region" description="Helical" evidence="6">
    <location>
        <begin position="36"/>
        <end position="58"/>
    </location>
</feature>
<name>A0ABM1YID8_AEDAL</name>
<proteinExistence type="predicted"/>
<dbReference type="Proteomes" id="UP000069940">
    <property type="component" value="Unassembled WGS sequence"/>
</dbReference>
<feature type="transmembrane region" description="Helical" evidence="6">
    <location>
        <begin position="70"/>
        <end position="92"/>
    </location>
</feature>
<feature type="transmembrane region" description="Helical" evidence="6">
    <location>
        <begin position="397"/>
        <end position="417"/>
    </location>
</feature>
<dbReference type="InterPro" id="IPR011701">
    <property type="entry name" value="MFS"/>
</dbReference>
<dbReference type="PANTHER" id="PTHR23510:SF3">
    <property type="entry name" value="MAJOR FACILITATOR SUPERFAMILY DOMAIN-CONTAINING PROTEIN 8"/>
    <property type="match status" value="1"/>
</dbReference>
<dbReference type="Gene3D" id="1.20.1250.20">
    <property type="entry name" value="MFS general substrate transporter like domains"/>
    <property type="match status" value="1"/>
</dbReference>
<dbReference type="InterPro" id="IPR051068">
    <property type="entry name" value="MFS_Domain-Containing_Protein"/>
</dbReference>
<dbReference type="PANTHER" id="PTHR23510">
    <property type="entry name" value="INNER MEMBRANE TRANSPORT PROTEIN YAJR"/>
    <property type="match status" value="1"/>
</dbReference>
<dbReference type="SUPFAM" id="SSF103473">
    <property type="entry name" value="MFS general substrate transporter"/>
    <property type="match status" value="1"/>
</dbReference>
<keyword evidence="4 6" id="KW-1133">Transmembrane helix</keyword>
<organism evidence="7 8">
    <name type="scientific">Aedes albopictus</name>
    <name type="common">Asian tiger mosquito</name>
    <name type="synonym">Stegomyia albopicta</name>
    <dbReference type="NCBI Taxonomy" id="7160"/>
    <lineage>
        <taxon>Eukaryota</taxon>
        <taxon>Metazoa</taxon>
        <taxon>Ecdysozoa</taxon>
        <taxon>Arthropoda</taxon>
        <taxon>Hexapoda</taxon>
        <taxon>Insecta</taxon>
        <taxon>Pterygota</taxon>
        <taxon>Neoptera</taxon>
        <taxon>Endopterygota</taxon>
        <taxon>Diptera</taxon>
        <taxon>Nematocera</taxon>
        <taxon>Culicoidea</taxon>
        <taxon>Culicidae</taxon>
        <taxon>Culicinae</taxon>
        <taxon>Aedini</taxon>
        <taxon>Aedes</taxon>
        <taxon>Stegomyia</taxon>
    </lineage>
</organism>
<feature type="transmembrane region" description="Helical" evidence="6">
    <location>
        <begin position="298"/>
        <end position="319"/>
    </location>
</feature>
<comment type="subcellular location">
    <subcellularLocation>
        <location evidence="1">Endomembrane system</location>
        <topology evidence="1">Multi-pass membrane protein</topology>
    </subcellularLocation>
</comment>
<feature type="transmembrane region" description="Helical" evidence="6">
    <location>
        <begin position="164"/>
        <end position="187"/>
    </location>
</feature>
<evidence type="ECO:0000256" key="4">
    <source>
        <dbReference type="ARBA" id="ARBA00022989"/>
    </source>
</evidence>
<feature type="transmembrane region" description="Helical" evidence="6">
    <location>
        <begin position="429"/>
        <end position="451"/>
    </location>
</feature>
<dbReference type="CDD" id="cd17326">
    <property type="entry name" value="MFS_MFSD8"/>
    <property type="match status" value="1"/>
</dbReference>
<feature type="transmembrane region" description="Helical" evidence="6">
    <location>
        <begin position="457"/>
        <end position="476"/>
    </location>
</feature>
<evidence type="ECO:0008006" key="9">
    <source>
        <dbReference type="Google" id="ProtNLM"/>
    </source>
</evidence>
<evidence type="ECO:0000256" key="2">
    <source>
        <dbReference type="ARBA" id="ARBA00022448"/>
    </source>
</evidence>
<keyword evidence="5 6" id="KW-0472">Membrane</keyword>
<feature type="transmembrane region" description="Helical" evidence="6">
    <location>
        <begin position="331"/>
        <end position="350"/>
    </location>
</feature>
<dbReference type="Pfam" id="PF07690">
    <property type="entry name" value="MFS_1"/>
    <property type="match status" value="1"/>
</dbReference>
<feature type="transmembrane region" description="Helical" evidence="6">
    <location>
        <begin position="207"/>
        <end position="228"/>
    </location>
</feature>
<evidence type="ECO:0000313" key="8">
    <source>
        <dbReference type="Proteomes" id="UP000069940"/>
    </source>
</evidence>